<keyword evidence="16" id="KW-1185">Reference proteome</keyword>
<evidence type="ECO:0000256" key="11">
    <source>
        <dbReference type="ARBA" id="ARBA00023264"/>
    </source>
</evidence>
<evidence type="ECO:0000256" key="5">
    <source>
        <dbReference type="ARBA" id="ARBA00022692"/>
    </source>
</evidence>
<dbReference type="InterPro" id="IPR025202">
    <property type="entry name" value="PLD-like_dom"/>
</dbReference>
<feature type="transmembrane region" description="Helical" evidence="13">
    <location>
        <begin position="67"/>
        <end position="85"/>
    </location>
</feature>
<evidence type="ECO:0000313" key="16">
    <source>
        <dbReference type="Proteomes" id="UP000440713"/>
    </source>
</evidence>
<feature type="transmembrane region" description="Helical" evidence="13">
    <location>
        <begin position="12"/>
        <end position="29"/>
    </location>
</feature>
<evidence type="ECO:0000256" key="8">
    <source>
        <dbReference type="ARBA" id="ARBA00023098"/>
    </source>
</evidence>
<proteinExistence type="predicted"/>
<dbReference type="SMART" id="SM00155">
    <property type="entry name" value="PLDc"/>
    <property type="match status" value="2"/>
</dbReference>
<accession>A0A6N7XD08</accession>
<evidence type="ECO:0000256" key="13">
    <source>
        <dbReference type="SAM" id="Phobius"/>
    </source>
</evidence>
<keyword evidence="4" id="KW-0808">Transferase</keyword>
<dbReference type="GO" id="GO:0005886">
    <property type="term" value="C:plasma membrane"/>
    <property type="evidence" value="ECO:0007669"/>
    <property type="project" value="UniProtKB-SubCell"/>
</dbReference>
<dbReference type="CDD" id="cd09154">
    <property type="entry name" value="PLDc_SMU_988_like_1"/>
    <property type="match status" value="1"/>
</dbReference>
<reference evidence="15 16" key="1">
    <citation type="submission" date="2019-08" db="EMBL/GenBank/DDBJ databases">
        <title>In-depth cultivation of the pig gut microbiome towards novel bacterial diversity and tailored functional studies.</title>
        <authorList>
            <person name="Wylensek D."/>
            <person name="Hitch T.C.A."/>
            <person name="Clavel T."/>
        </authorList>
    </citation>
    <scope>NUCLEOTIDE SEQUENCE [LARGE SCALE GENOMIC DNA]</scope>
    <source>
        <strain evidence="15 16">WCA-SAB-591-4A-A</strain>
    </source>
</reference>
<evidence type="ECO:0000259" key="14">
    <source>
        <dbReference type="PROSITE" id="PS50035"/>
    </source>
</evidence>
<evidence type="ECO:0000256" key="12">
    <source>
        <dbReference type="NCBIfam" id="TIGR04265"/>
    </source>
</evidence>
<evidence type="ECO:0000256" key="1">
    <source>
        <dbReference type="ARBA" id="ARBA00004651"/>
    </source>
</evidence>
<dbReference type="CDD" id="cd09160">
    <property type="entry name" value="PLDc_SMU_988_like_2"/>
    <property type="match status" value="1"/>
</dbReference>
<feature type="transmembrane region" description="Helical" evidence="13">
    <location>
        <begin position="35"/>
        <end position="55"/>
    </location>
</feature>
<dbReference type="EMBL" id="VUNE01000001">
    <property type="protein sequence ID" value="MST61433.1"/>
    <property type="molecule type" value="Genomic_DNA"/>
</dbReference>
<evidence type="ECO:0000256" key="10">
    <source>
        <dbReference type="ARBA" id="ARBA00023209"/>
    </source>
</evidence>
<organism evidence="15 16">
    <name type="scientific">Peptostreptococcus porci</name>
    <dbReference type="NCBI Taxonomy" id="2652282"/>
    <lineage>
        <taxon>Bacteria</taxon>
        <taxon>Bacillati</taxon>
        <taxon>Bacillota</taxon>
        <taxon>Clostridia</taxon>
        <taxon>Peptostreptococcales</taxon>
        <taxon>Peptostreptococcaceae</taxon>
        <taxon>Peptostreptococcus</taxon>
    </lineage>
</organism>
<keyword evidence="3" id="KW-0444">Lipid biosynthesis</keyword>
<dbReference type="NCBIfam" id="TIGR04265">
    <property type="entry name" value="bac_cardiolipin"/>
    <property type="match status" value="1"/>
</dbReference>
<dbReference type="PANTHER" id="PTHR21248">
    <property type="entry name" value="CARDIOLIPIN SYNTHASE"/>
    <property type="match status" value="1"/>
</dbReference>
<comment type="caution">
    <text evidence="15">The sequence shown here is derived from an EMBL/GenBank/DDBJ whole genome shotgun (WGS) entry which is preliminary data.</text>
</comment>
<evidence type="ECO:0000256" key="7">
    <source>
        <dbReference type="ARBA" id="ARBA00022989"/>
    </source>
</evidence>
<evidence type="ECO:0000256" key="2">
    <source>
        <dbReference type="ARBA" id="ARBA00022475"/>
    </source>
</evidence>
<keyword evidence="8" id="KW-0443">Lipid metabolism</keyword>
<dbReference type="GO" id="GO:0032049">
    <property type="term" value="P:cardiolipin biosynthetic process"/>
    <property type="evidence" value="ECO:0007669"/>
    <property type="project" value="UniProtKB-UniRule"/>
</dbReference>
<dbReference type="Pfam" id="PF13396">
    <property type="entry name" value="PLDc_N"/>
    <property type="match status" value="1"/>
</dbReference>
<sequence>MEDRRNGIRRATVAGIALVVQVSWIYFMFYRLSSYYQLVTVITQFLSVVLALKVYGKHTNANIKMPWMFFLLVLPLAGVIFYTLFGSRFSRFFTKRRYKSIYGIFDSILISDRTVLNELRERDKVGFGQSYYISKHGKMPPYKGNKIRYFSEAYEGIAAQKEDMKNAKNFIFMEYHAIEDSESFREIEDILVQKVKEGVDVRILYDDMGSIGFVNTSFTKKLKKKGINCRVFNPVIPILNIFMNNRDHRKITVIDGKIAYTGGYNIADEYFNIVNPYGYWKDTGVRIEGKAVDNFTIMFLEMWNSIRFDINKKEHIDRLLNQADYFEGEEGIIQPFSENPLYEEKVSRNAYINLAKSANDYLYIMTPYLIIDDLLNDELTMAAKRGVDVRIITPGIPDKKIIYSTTRSYYAALAREGVRIFEYTPGFMHAKQHIVDDKYAIIGTINLDYRSLYLHFENGVFIADNPVILEMKKDFENVFEQSEEVTHNYSSDRSTVLRIRQCILRLFSPLL</sequence>
<comment type="subcellular location">
    <subcellularLocation>
        <location evidence="1">Cell membrane</location>
        <topology evidence="1">Multi-pass membrane protein</topology>
    </subcellularLocation>
</comment>
<dbReference type="GO" id="GO:0008808">
    <property type="term" value="F:cardiolipin synthase activity"/>
    <property type="evidence" value="ECO:0007669"/>
    <property type="project" value="UniProtKB-UniRule"/>
</dbReference>
<keyword evidence="7 13" id="KW-1133">Transmembrane helix</keyword>
<evidence type="ECO:0000313" key="15">
    <source>
        <dbReference type="EMBL" id="MST61433.1"/>
    </source>
</evidence>
<dbReference type="InterPro" id="IPR022924">
    <property type="entry name" value="Cardiolipin_synthase"/>
</dbReference>
<keyword evidence="2" id="KW-1003">Cell membrane</keyword>
<keyword evidence="9 13" id="KW-0472">Membrane</keyword>
<keyword evidence="11" id="KW-1208">Phospholipid metabolism</keyword>
<evidence type="ECO:0000256" key="3">
    <source>
        <dbReference type="ARBA" id="ARBA00022516"/>
    </source>
</evidence>
<dbReference type="Pfam" id="PF13091">
    <property type="entry name" value="PLDc_2"/>
    <property type="match status" value="2"/>
</dbReference>
<evidence type="ECO:0000256" key="9">
    <source>
        <dbReference type="ARBA" id="ARBA00023136"/>
    </source>
</evidence>
<dbReference type="SUPFAM" id="SSF56024">
    <property type="entry name" value="Phospholipase D/nuclease"/>
    <property type="match status" value="2"/>
</dbReference>
<feature type="domain" description="PLD phosphodiesterase" evidence="14">
    <location>
        <begin position="243"/>
        <end position="270"/>
    </location>
</feature>
<dbReference type="Gene3D" id="3.30.870.10">
    <property type="entry name" value="Endonuclease Chain A"/>
    <property type="match status" value="2"/>
</dbReference>
<evidence type="ECO:0000256" key="4">
    <source>
        <dbReference type="ARBA" id="ARBA00022679"/>
    </source>
</evidence>
<dbReference type="PROSITE" id="PS50035">
    <property type="entry name" value="PLD"/>
    <property type="match status" value="2"/>
</dbReference>
<gene>
    <name evidence="15" type="primary">cls</name>
    <name evidence="15" type="ORF">FYJ71_00355</name>
</gene>
<keyword evidence="10" id="KW-0594">Phospholipid biosynthesis</keyword>
<dbReference type="Proteomes" id="UP000440713">
    <property type="component" value="Unassembled WGS sequence"/>
</dbReference>
<dbReference type="AlphaFoldDB" id="A0A6N7XD08"/>
<dbReference type="EC" id="2.7.8.-" evidence="12"/>
<dbReference type="InterPro" id="IPR001736">
    <property type="entry name" value="PLipase_D/transphosphatidylase"/>
</dbReference>
<protein>
    <recommendedName>
        <fullName evidence="12">Cardiolipin synthase</fullName>
        <ecNumber evidence="12">2.7.8.-</ecNumber>
    </recommendedName>
</protein>
<dbReference type="InterPro" id="IPR027379">
    <property type="entry name" value="CLS_N"/>
</dbReference>
<evidence type="ECO:0000256" key="6">
    <source>
        <dbReference type="ARBA" id="ARBA00022737"/>
    </source>
</evidence>
<keyword evidence="5 13" id="KW-0812">Transmembrane</keyword>
<feature type="domain" description="PLD phosphodiesterase" evidence="14">
    <location>
        <begin position="424"/>
        <end position="451"/>
    </location>
</feature>
<dbReference type="RefSeq" id="WP_320641311.1">
    <property type="nucleotide sequence ID" value="NZ_JAXDWS010000020.1"/>
</dbReference>
<dbReference type="PANTHER" id="PTHR21248:SF22">
    <property type="entry name" value="PHOSPHOLIPASE D"/>
    <property type="match status" value="1"/>
</dbReference>
<keyword evidence="6" id="KW-0677">Repeat</keyword>
<name>A0A6N7XD08_9FIRM</name>